<dbReference type="Proteomes" id="UP000807370">
    <property type="component" value="Unassembled WGS sequence"/>
</dbReference>
<dbReference type="EMBL" id="JACCHP010000019">
    <property type="protein sequence ID" value="MBH5401210.1"/>
    <property type="molecule type" value="Genomic_DNA"/>
</dbReference>
<comment type="caution">
    <text evidence="1">The sequence shown here is derived from an EMBL/GenBank/DDBJ whole genome shotgun (WGS) entry which is preliminary data.</text>
</comment>
<dbReference type="Gene3D" id="3.40.50.150">
    <property type="entry name" value="Vaccinia Virus protein VP39"/>
    <property type="match status" value="1"/>
</dbReference>
<dbReference type="GO" id="GO:0032259">
    <property type="term" value="P:methylation"/>
    <property type="evidence" value="ECO:0007669"/>
    <property type="project" value="UniProtKB-KW"/>
</dbReference>
<dbReference type="CDD" id="cd02440">
    <property type="entry name" value="AdoMet_MTases"/>
    <property type="match status" value="1"/>
</dbReference>
<keyword evidence="1" id="KW-0808">Transferase</keyword>
<dbReference type="RefSeq" id="WP_197962347.1">
    <property type="nucleotide sequence ID" value="NZ_JACCHP010000019.1"/>
</dbReference>
<reference evidence="1 2" key="1">
    <citation type="submission" date="2020-07" db="EMBL/GenBank/DDBJ databases">
        <title>Bradyrhizobium diversity isolated from nodules of indigenous legumes of Western Australia.</title>
        <authorList>
            <person name="Klepa M.S."/>
        </authorList>
    </citation>
    <scope>NUCLEOTIDE SEQUENCE [LARGE SCALE GENOMIC DNA]</scope>
    <source>
        <strain evidence="1 2">CNPSo 4010</strain>
    </source>
</reference>
<evidence type="ECO:0000313" key="2">
    <source>
        <dbReference type="Proteomes" id="UP000807370"/>
    </source>
</evidence>
<evidence type="ECO:0000313" key="1">
    <source>
        <dbReference type="EMBL" id="MBH5401210.1"/>
    </source>
</evidence>
<keyword evidence="2" id="KW-1185">Reference proteome</keyword>
<dbReference type="Pfam" id="PF13489">
    <property type="entry name" value="Methyltransf_23"/>
    <property type="match status" value="1"/>
</dbReference>
<dbReference type="InterPro" id="IPR029063">
    <property type="entry name" value="SAM-dependent_MTases_sf"/>
</dbReference>
<dbReference type="SUPFAM" id="SSF53335">
    <property type="entry name" value="S-adenosyl-L-methionine-dependent methyltransferases"/>
    <property type="match status" value="1"/>
</dbReference>
<proteinExistence type="predicted"/>
<keyword evidence="1" id="KW-0489">Methyltransferase</keyword>
<accession>A0ABS0PVT5</accession>
<dbReference type="PANTHER" id="PTHR43861">
    <property type="entry name" value="TRANS-ACONITATE 2-METHYLTRANSFERASE-RELATED"/>
    <property type="match status" value="1"/>
</dbReference>
<dbReference type="GO" id="GO:0008168">
    <property type="term" value="F:methyltransferase activity"/>
    <property type="evidence" value="ECO:0007669"/>
    <property type="project" value="UniProtKB-KW"/>
</dbReference>
<organism evidence="1 2">
    <name type="scientific">Bradyrhizobium agreste</name>
    <dbReference type="NCBI Taxonomy" id="2751811"/>
    <lineage>
        <taxon>Bacteria</taxon>
        <taxon>Pseudomonadati</taxon>
        <taxon>Pseudomonadota</taxon>
        <taxon>Alphaproteobacteria</taxon>
        <taxon>Hyphomicrobiales</taxon>
        <taxon>Nitrobacteraceae</taxon>
        <taxon>Bradyrhizobium</taxon>
    </lineage>
</organism>
<protein>
    <submittedName>
        <fullName evidence="1">Class I SAM-dependent methyltransferase</fullName>
    </submittedName>
</protein>
<gene>
    <name evidence="1" type="ORF">HZZ13_25995</name>
</gene>
<name>A0ABS0PVT5_9BRAD</name>
<sequence>MPKYQCVPSLYGHSADPMPTIAEIEKHYRESYYQDPTGQYKKEYDQAELDYFDDRASVALDFATAHGVSKGNAIDLGCGEGFFLKSAHRRGFSIFGVDHSLVGIERQNRDLIENNVDHFHAGDIGSQRYFEHVSFDLVYCKNVIEHVIDPDIIMTRVGSYLSPGGLAIIEVPNDFSTLHSIIFGDVSKEELPIFVPPVHLHYFTTKTLPELGRRNGFSVVDCFGDYPIDHLLMEEAFNYYNDRKLGPFAHSLRRKFFRYACSVDVEARLALFRSIFAAGLGRDICIVVRWP</sequence>